<organism evidence="5 6">
    <name type="scientific">Lapillicoccus jejuensis</name>
    <dbReference type="NCBI Taxonomy" id="402171"/>
    <lineage>
        <taxon>Bacteria</taxon>
        <taxon>Bacillati</taxon>
        <taxon>Actinomycetota</taxon>
        <taxon>Actinomycetes</taxon>
        <taxon>Micrococcales</taxon>
        <taxon>Intrasporangiaceae</taxon>
        <taxon>Lapillicoccus</taxon>
    </lineage>
</organism>
<dbReference type="GO" id="GO:0016810">
    <property type="term" value="F:hydrolase activity, acting on carbon-nitrogen (but not peptide) bonds"/>
    <property type="evidence" value="ECO:0007669"/>
    <property type="project" value="InterPro"/>
</dbReference>
<dbReference type="GO" id="GO:0016020">
    <property type="term" value="C:membrane"/>
    <property type="evidence" value="ECO:0007669"/>
    <property type="project" value="TreeGrafter"/>
</dbReference>
<dbReference type="PROSITE" id="PS51677">
    <property type="entry name" value="NODB"/>
    <property type="match status" value="1"/>
</dbReference>
<dbReference type="InterPro" id="IPR011330">
    <property type="entry name" value="Glyco_hydro/deAcase_b/a-brl"/>
</dbReference>
<protein>
    <submittedName>
        <fullName evidence="5">Peptidoglycan/xylan/chitin deacetylase (PgdA/CDA1 family)</fullName>
    </submittedName>
</protein>
<evidence type="ECO:0000256" key="3">
    <source>
        <dbReference type="SAM" id="MobiDB-lite"/>
    </source>
</evidence>
<dbReference type="InterPro" id="IPR050248">
    <property type="entry name" value="Polysacc_deacetylase_ArnD"/>
</dbReference>
<gene>
    <name evidence="5" type="ORF">FB458_2572</name>
</gene>
<dbReference type="Gene3D" id="3.20.20.370">
    <property type="entry name" value="Glycoside hydrolase/deacetylase"/>
    <property type="match status" value="1"/>
</dbReference>
<keyword evidence="6" id="KW-1185">Reference proteome</keyword>
<name>A0A542E295_9MICO</name>
<reference evidence="5 6" key="1">
    <citation type="submission" date="2019-06" db="EMBL/GenBank/DDBJ databases">
        <title>Sequencing the genomes of 1000 actinobacteria strains.</title>
        <authorList>
            <person name="Klenk H.-P."/>
        </authorList>
    </citation>
    <scope>NUCLEOTIDE SEQUENCE [LARGE SCALE GENOMIC DNA]</scope>
    <source>
        <strain evidence="5 6">DSM 18607</strain>
    </source>
</reference>
<dbReference type="PANTHER" id="PTHR10587:SF133">
    <property type="entry name" value="CHITIN DEACETYLASE 1-RELATED"/>
    <property type="match status" value="1"/>
</dbReference>
<proteinExistence type="predicted"/>
<dbReference type="PANTHER" id="PTHR10587">
    <property type="entry name" value="GLYCOSYL TRANSFERASE-RELATED"/>
    <property type="match status" value="1"/>
</dbReference>
<dbReference type="PROSITE" id="PS51257">
    <property type="entry name" value="PROKAR_LIPOPROTEIN"/>
    <property type="match status" value="1"/>
</dbReference>
<accession>A0A542E295</accession>
<feature type="domain" description="NodB homology" evidence="4">
    <location>
        <begin position="95"/>
        <end position="274"/>
    </location>
</feature>
<feature type="compositionally biased region" description="Low complexity" evidence="3">
    <location>
        <begin position="43"/>
        <end position="83"/>
    </location>
</feature>
<keyword evidence="2" id="KW-0378">Hydrolase</keyword>
<dbReference type="GO" id="GO:0046872">
    <property type="term" value="F:metal ion binding"/>
    <property type="evidence" value="ECO:0007669"/>
    <property type="project" value="UniProtKB-KW"/>
</dbReference>
<evidence type="ECO:0000313" key="5">
    <source>
        <dbReference type="EMBL" id="TQJ09460.1"/>
    </source>
</evidence>
<keyword evidence="1" id="KW-0479">Metal-binding</keyword>
<evidence type="ECO:0000259" key="4">
    <source>
        <dbReference type="PROSITE" id="PS51677"/>
    </source>
</evidence>
<evidence type="ECO:0000256" key="2">
    <source>
        <dbReference type="ARBA" id="ARBA00022801"/>
    </source>
</evidence>
<evidence type="ECO:0000313" key="6">
    <source>
        <dbReference type="Proteomes" id="UP000317893"/>
    </source>
</evidence>
<feature type="region of interest" description="Disordered" evidence="3">
    <location>
        <begin position="39"/>
        <end position="92"/>
    </location>
</feature>
<sequence>MTSSERPLPRRAVVGGLVGGVVGAGALLAGCDSGPTTVPIKQSSAAGTPPPTGTSAAPGTVSTTSTTSTTASAPATPAVLSTPGPDIASGSASTPAVALTFHGAGDVALAHRVLTLLQQRGAKVTVFAVGTWLSATPSVGREIVAEGHALGNHTWSHPTLTHLGLAAATDEVRRGADAVATSVGHAGLLFRPSGTPTSTPTIRAAAASAGYARSISYDLDSLDYTDPGADAVVRTVTAGLHPGAIVSLHLGHPGTLTALPRVLDALQATGLSAVTVPTLLEAPA</sequence>
<dbReference type="Pfam" id="PF01522">
    <property type="entry name" value="Polysacc_deac_1"/>
    <property type="match status" value="1"/>
</dbReference>
<comment type="caution">
    <text evidence="5">The sequence shown here is derived from an EMBL/GenBank/DDBJ whole genome shotgun (WGS) entry which is preliminary data.</text>
</comment>
<evidence type="ECO:0000256" key="1">
    <source>
        <dbReference type="ARBA" id="ARBA00022723"/>
    </source>
</evidence>
<dbReference type="SUPFAM" id="SSF88713">
    <property type="entry name" value="Glycoside hydrolase/deacetylase"/>
    <property type="match status" value="1"/>
</dbReference>
<dbReference type="RefSeq" id="WP_246061199.1">
    <property type="nucleotide sequence ID" value="NZ_BAAAPR010000014.1"/>
</dbReference>
<dbReference type="Proteomes" id="UP000317893">
    <property type="component" value="Unassembled WGS sequence"/>
</dbReference>
<dbReference type="AlphaFoldDB" id="A0A542E295"/>
<dbReference type="CDD" id="cd10917">
    <property type="entry name" value="CE4_NodB_like_6s_7s"/>
    <property type="match status" value="1"/>
</dbReference>
<dbReference type="GO" id="GO:0005975">
    <property type="term" value="P:carbohydrate metabolic process"/>
    <property type="evidence" value="ECO:0007669"/>
    <property type="project" value="InterPro"/>
</dbReference>
<dbReference type="InterPro" id="IPR002509">
    <property type="entry name" value="NODB_dom"/>
</dbReference>
<dbReference type="EMBL" id="VFMN01000001">
    <property type="protein sequence ID" value="TQJ09460.1"/>
    <property type="molecule type" value="Genomic_DNA"/>
</dbReference>